<gene>
    <name evidence="2" type="ORF">SLEP1_g46389</name>
</gene>
<comment type="caution">
    <text evidence="2">The sequence shown here is derived from an EMBL/GenBank/DDBJ whole genome shotgun (WGS) entry which is preliminary data.</text>
</comment>
<evidence type="ECO:0000259" key="1">
    <source>
        <dbReference type="PROSITE" id="PS51489"/>
    </source>
</evidence>
<dbReference type="PROSITE" id="PS51489">
    <property type="entry name" value="BUB1_N"/>
    <property type="match status" value="1"/>
</dbReference>
<dbReference type="GO" id="GO:0004672">
    <property type="term" value="F:protein kinase activity"/>
    <property type="evidence" value="ECO:0007669"/>
    <property type="project" value="TreeGrafter"/>
</dbReference>
<dbReference type="Gene3D" id="1.25.40.430">
    <property type="match status" value="1"/>
</dbReference>
<feature type="domain" description="BUB1 N-terminal" evidence="1">
    <location>
        <begin position="195"/>
        <end position="276"/>
    </location>
</feature>
<dbReference type="GO" id="GO:0007094">
    <property type="term" value="P:mitotic spindle assembly checkpoint signaling"/>
    <property type="evidence" value="ECO:0007669"/>
    <property type="project" value="InterPro"/>
</dbReference>
<dbReference type="GO" id="GO:0032991">
    <property type="term" value="C:protein-containing complex"/>
    <property type="evidence" value="ECO:0007669"/>
    <property type="project" value="UniProtKB-ARBA"/>
</dbReference>
<dbReference type="InterPro" id="IPR013212">
    <property type="entry name" value="Mad3/Bub1_I"/>
</dbReference>
<evidence type="ECO:0000313" key="3">
    <source>
        <dbReference type="Proteomes" id="UP001054252"/>
    </source>
</evidence>
<evidence type="ECO:0000313" key="2">
    <source>
        <dbReference type="EMBL" id="GKV38477.1"/>
    </source>
</evidence>
<dbReference type="AlphaFoldDB" id="A0AAV5LMN7"/>
<dbReference type="InterPro" id="IPR015661">
    <property type="entry name" value="Bub1/Mad3"/>
</dbReference>
<dbReference type="PANTHER" id="PTHR14030:SF4">
    <property type="entry name" value="BUB1 KINASE, ISOFORM A-RELATED"/>
    <property type="match status" value="1"/>
</dbReference>
<organism evidence="2 3">
    <name type="scientific">Rubroshorea leprosula</name>
    <dbReference type="NCBI Taxonomy" id="152421"/>
    <lineage>
        <taxon>Eukaryota</taxon>
        <taxon>Viridiplantae</taxon>
        <taxon>Streptophyta</taxon>
        <taxon>Embryophyta</taxon>
        <taxon>Tracheophyta</taxon>
        <taxon>Spermatophyta</taxon>
        <taxon>Magnoliopsida</taxon>
        <taxon>eudicotyledons</taxon>
        <taxon>Gunneridae</taxon>
        <taxon>Pentapetalae</taxon>
        <taxon>rosids</taxon>
        <taxon>malvids</taxon>
        <taxon>Malvales</taxon>
        <taxon>Dipterocarpaceae</taxon>
        <taxon>Rubroshorea</taxon>
    </lineage>
</organism>
<dbReference type="SMART" id="SM00777">
    <property type="entry name" value="Mad3_BUB1_I"/>
    <property type="match status" value="1"/>
</dbReference>
<reference evidence="2 3" key="1">
    <citation type="journal article" date="2021" name="Commun. Biol.">
        <title>The genome of Shorea leprosula (Dipterocarpaceae) highlights the ecological relevance of drought in aseasonal tropical rainforests.</title>
        <authorList>
            <person name="Ng K.K.S."/>
            <person name="Kobayashi M.J."/>
            <person name="Fawcett J.A."/>
            <person name="Hatakeyama M."/>
            <person name="Paape T."/>
            <person name="Ng C.H."/>
            <person name="Ang C.C."/>
            <person name="Tnah L.H."/>
            <person name="Lee C.T."/>
            <person name="Nishiyama T."/>
            <person name="Sese J."/>
            <person name="O'Brien M.J."/>
            <person name="Copetti D."/>
            <person name="Mohd Noor M.I."/>
            <person name="Ong R.C."/>
            <person name="Putra M."/>
            <person name="Sireger I.Z."/>
            <person name="Indrioko S."/>
            <person name="Kosugi Y."/>
            <person name="Izuno A."/>
            <person name="Isagi Y."/>
            <person name="Lee S.L."/>
            <person name="Shimizu K.K."/>
        </authorList>
    </citation>
    <scope>NUCLEOTIDE SEQUENCE [LARGE SCALE GENOMIC DNA]</scope>
    <source>
        <strain evidence="2">214</strain>
    </source>
</reference>
<dbReference type="PANTHER" id="PTHR14030">
    <property type="entry name" value="MITOTIC CHECKPOINT SERINE/THREONINE-PROTEIN KINASE BUB1"/>
    <property type="match status" value="1"/>
</dbReference>
<accession>A0AAV5LMN7</accession>
<dbReference type="Pfam" id="PF08311">
    <property type="entry name" value="Mad3_BUB1_I"/>
    <property type="match status" value="1"/>
</dbReference>
<dbReference type="GO" id="GO:0051754">
    <property type="term" value="P:meiotic sister chromatid cohesion, centromeric"/>
    <property type="evidence" value="ECO:0007669"/>
    <property type="project" value="TreeGrafter"/>
</dbReference>
<dbReference type="EMBL" id="BPVZ01000128">
    <property type="protein sequence ID" value="GKV38477.1"/>
    <property type="molecule type" value="Genomic_DNA"/>
</dbReference>
<proteinExistence type="predicted"/>
<sequence length="276" mass="32568">MWPCEWVKVCPGKKMVRSKIQRDVEGSILKCFFKENKRLGAFCIGLSPRAAGMPLESFWWGIWSELPIIYSFEHSPFSFVDSTKLEHCELNSDSDVFIKENPFMERREKKNQPKPSPSFSLYMFYFVLKLLDVNGMEDEVKILDWICGKYFLLFVLNCFYCADFGCQEFGLFWAFWVFCQCDFHFECRQEQVLKLAVILQESDDSTATRDPLLPWLWSIKRALDKWYSGDHSSADLDKFLSDCITAFKHSVQYRNDIRFLKIWFVYVINSLLSYAA</sequence>
<name>A0AAV5LMN7_9ROSI</name>
<keyword evidence="3" id="KW-1185">Reference proteome</keyword>
<protein>
    <recommendedName>
        <fullName evidence="1">BUB1 N-terminal domain-containing protein</fullName>
    </recommendedName>
</protein>
<dbReference type="Proteomes" id="UP001054252">
    <property type="component" value="Unassembled WGS sequence"/>
</dbReference>